<evidence type="ECO:0000313" key="12">
    <source>
        <dbReference type="Proteomes" id="UP000603708"/>
    </source>
</evidence>
<dbReference type="GO" id="GO:0070260">
    <property type="term" value="F:5'-tyrosyl-DNA phosphodiesterase activity"/>
    <property type="evidence" value="ECO:0007669"/>
    <property type="project" value="TreeGrafter"/>
</dbReference>
<keyword evidence="4" id="KW-0479">Metal-binding</keyword>
<dbReference type="InterPro" id="IPR005135">
    <property type="entry name" value="Endo/exonuclease/phosphatase"/>
</dbReference>
<dbReference type="InterPro" id="IPR051547">
    <property type="entry name" value="TDP2-like"/>
</dbReference>
<keyword evidence="8" id="KW-0234">DNA repair</keyword>
<organism evidence="11 12">
    <name type="scientific">Streptomyces sulfonofaciens</name>
    <dbReference type="NCBI Taxonomy" id="68272"/>
    <lineage>
        <taxon>Bacteria</taxon>
        <taxon>Bacillati</taxon>
        <taxon>Actinomycetota</taxon>
        <taxon>Actinomycetes</taxon>
        <taxon>Kitasatosporales</taxon>
        <taxon>Streptomycetaceae</taxon>
        <taxon>Streptomyces</taxon>
    </lineage>
</organism>
<keyword evidence="7" id="KW-0460">Magnesium</keyword>
<evidence type="ECO:0000313" key="11">
    <source>
        <dbReference type="EMBL" id="GHH76611.1"/>
    </source>
</evidence>
<accession>A0A919G2C7</accession>
<sequence>MTTTPGGIPPRMGELPGTGGGPGPPAAGAGRLRVLTMNVLEPRYADGDRRRAALEALLAELDPDVLALQEITRQEAAALGTGGWHVAPHPHFSAEGPEGVGAALVAREPFDVVGRDPLRVTGRTEATPWCGVVVARLPLPEPLGDVLVVHHKPSWPYGFEREREAQAVAAARLVEDAVVARGARHVVLAGDLDAPPDAASIRFWRGLQSLDGLSVCYQDAWLRHRPDATASAGHTFSRRNPLVRRGDMPEEAGRRIDYVMVRCDMHGSTLRVAACERVGVDPVGGVRISDHYGVVADLTPPPHPPGRWA</sequence>
<evidence type="ECO:0000259" key="10">
    <source>
        <dbReference type="Pfam" id="PF03372"/>
    </source>
</evidence>
<evidence type="ECO:0000256" key="7">
    <source>
        <dbReference type="ARBA" id="ARBA00022842"/>
    </source>
</evidence>
<keyword evidence="12" id="KW-1185">Reference proteome</keyword>
<feature type="region of interest" description="Disordered" evidence="9">
    <location>
        <begin position="1"/>
        <end position="29"/>
    </location>
</feature>
<feature type="domain" description="Endonuclease/exonuclease/phosphatase" evidence="10">
    <location>
        <begin position="35"/>
        <end position="291"/>
    </location>
</feature>
<dbReference type="GO" id="GO:0006302">
    <property type="term" value="P:double-strand break repair"/>
    <property type="evidence" value="ECO:0007669"/>
    <property type="project" value="TreeGrafter"/>
</dbReference>
<comment type="cofactor">
    <cofactor evidence="2">
        <name>Mg(2+)</name>
        <dbReference type="ChEBI" id="CHEBI:18420"/>
    </cofactor>
</comment>
<dbReference type="GO" id="GO:0004518">
    <property type="term" value="F:nuclease activity"/>
    <property type="evidence" value="ECO:0007669"/>
    <property type="project" value="UniProtKB-KW"/>
</dbReference>
<dbReference type="PANTHER" id="PTHR15822">
    <property type="entry name" value="TRAF AND TNF RECEPTOR-ASSOCIATED PROTEIN"/>
    <property type="match status" value="1"/>
</dbReference>
<reference evidence="11" key="2">
    <citation type="submission" date="2020-09" db="EMBL/GenBank/DDBJ databases">
        <authorList>
            <person name="Sun Q."/>
            <person name="Ohkuma M."/>
        </authorList>
    </citation>
    <scope>NUCLEOTIDE SEQUENCE</scope>
    <source>
        <strain evidence="11">JCM 5069</strain>
    </source>
</reference>
<dbReference type="AlphaFoldDB" id="A0A919G2C7"/>
<dbReference type="InterPro" id="IPR036691">
    <property type="entry name" value="Endo/exonu/phosph_ase_sf"/>
</dbReference>
<dbReference type="Gene3D" id="3.60.10.10">
    <property type="entry name" value="Endonuclease/exonuclease/phosphatase"/>
    <property type="match status" value="1"/>
</dbReference>
<dbReference type="GO" id="GO:0046872">
    <property type="term" value="F:metal ion binding"/>
    <property type="evidence" value="ECO:0007669"/>
    <property type="project" value="UniProtKB-KW"/>
</dbReference>
<dbReference type="SUPFAM" id="SSF56219">
    <property type="entry name" value="DNase I-like"/>
    <property type="match status" value="1"/>
</dbReference>
<evidence type="ECO:0000256" key="8">
    <source>
        <dbReference type="ARBA" id="ARBA00023204"/>
    </source>
</evidence>
<dbReference type="GO" id="GO:0003697">
    <property type="term" value="F:single-stranded DNA binding"/>
    <property type="evidence" value="ECO:0007669"/>
    <property type="project" value="TreeGrafter"/>
</dbReference>
<evidence type="ECO:0000256" key="4">
    <source>
        <dbReference type="ARBA" id="ARBA00022723"/>
    </source>
</evidence>
<name>A0A919G2C7_9ACTN</name>
<gene>
    <name evidence="11" type="ORF">GCM10018793_22730</name>
</gene>
<comment type="cofactor">
    <cofactor evidence="1">
        <name>Mn(2+)</name>
        <dbReference type="ChEBI" id="CHEBI:29035"/>
    </cofactor>
</comment>
<proteinExistence type="predicted"/>
<evidence type="ECO:0000256" key="9">
    <source>
        <dbReference type="SAM" id="MobiDB-lite"/>
    </source>
</evidence>
<dbReference type="Proteomes" id="UP000603708">
    <property type="component" value="Unassembled WGS sequence"/>
</dbReference>
<comment type="caution">
    <text evidence="11">The sequence shown here is derived from an EMBL/GenBank/DDBJ whole genome shotgun (WGS) entry which is preliminary data.</text>
</comment>
<evidence type="ECO:0000256" key="2">
    <source>
        <dbReference type="ARBA" id="ARBA00001946"/>
    </source>
</evidence>
<evidence type="ECO:0000256" key="3">
    <source>
        <dbReference type="ARBA" id="ARBA00022722"/>
    </source>
</evidence>
<dbReference type="Pfam" id="PF03372">
    <property type="entry name" value="Exo_endo_phos"/>
    <property type="match status" value="1"/>
</dbReference>
<protein>
    <recommendedName>
        <fullName evidence="10">Endonuclease/exonuclease/phosphatase domain-containing protein</fullName>
    </recommendedName>
</protein>
<dbReference type="RefSeq" id="WP_189930822.1">
    <property type="nucleotide sequence ID" value="NZ_BNCD01000005.1"/>
</dbReference>
<keyword evidence="6" id="KW-0378">Hydrolase</keyword>
<evidence type="ECO:0000256" key="5">
    <source>
        <dbReference type="ARBA" id="ARBA00022763"/>
    </source>
</evidence>
<reference evidence="11" key="1">
    <citation type="journal article" date="2014" name="Int. J. Syst. Evol. Microbiol.">
        <title>Complete genome sequence of Corynebacterium casei LMG S-19264T (=DSM 44701T), isolated from a smear-ripened cheese.</title>
        <authorList>
            <consortium name="US DOE Joint Genome Institute (JGI-PGF)"/>
            <person name="Walter F."/>
            <person name="Albersmeier A."/>
            <person name="Kalinowski J."/>
            <person name="Ruckert C."/>
        </authorList>
    </citation>
    <scope>NUCLEOTIDE SEQUENCE</scope>
    <source>
        <strain evidence="11">JCM 5069</strain>
    </source>
</reference>
<dbReference type="EMBL" id="BNCD01000005">
    <property type="protein sequence ID" value="GHH76611.1"/>
    <property type="molecule type" value="Genomic_DNA"/>
</dbReference>
<dbReference type="GO" id="GO:0005737">
    <property type="term" value="C:cytoplasm"/>
    <property type="evidence" value="ECO:0007669"/>
    <property type="project" value="TreeGrafter"/>
</dbReference>
<evidence type="ECO:0000256" key="1">
    <source>
        <dbReference type="ARBA" id="ARBA00001936"/>
    </source>
</evidence>
<dbReference type="PANTHER" id="PTHR15822:SF4">
    <property type="entry name" value="TYROSYL-DNA PHOSPHODIESTERASE 2"/>
    <property type="match status" value="1"/>
</dbReference>
<keyword evidence="3" id="KW-0540">Nuclease</keyword>
<evidence type="ECO:0000256" key="6">
    <source>
        <dbReference type="ARBA" id="ARBA00022801"/>
    </source>
</evidence>
<keyword evidence="5" id="KW-0227">DNA damage</keyword>